<feature type="compositionally biased region" description="Low complexity" evidence="1">
    <location>
        <begin position="11"/>
        <end position="20"/>
    </location>
</feature>
<keyword evidence="2" id="KW-0347">Helicase</keyword>
<evidence type="ECO:0000256" key="1">
    <source>
        <dbReference type="SAM" id="MobiDB-lite"/>
    </source>
</evidence>
<dbReference type="AlphaFoldDB" id="A0A931A9Z9"/>
<comment type="caution">
    <text evidence="2">The sequence shown here is derived from an EMBL/GenBank/DDBJ whole genome shotgun (WGS) entry which is preliminary data.</text>
</comment>
<dbReference type="InterPro" id="IPR000212">
    <property type="entry name" value="DNA_helicase_UvrD/REP"/>
</dbReference>
<dbReference type="EMBL" id="JADOGI010000043">
    <property type="protein sequence ID" value="MBF8187359.1"/>
    <property type="molecule type" value="Genomic_DNA"/>
</dbReference>
<dbReference type="PANTHER" id="PTHR11070:SF30">
    <property type="entry name" value="F-BOX DNA HELICASE 1"/>
    <property type="match status" value="1"/>
</dbReference>
<proteinExistence type="predicted"/>
<dbReference type="GO" id="GO:0000724">
    <property type="term" value="P:double-strand break repair via homologous recombination"/>
    <property type="evidence" value="ECO:0007669"/>
    <property type="project" value="TreeGrafter"/>
</dbReference>
<reference evidence="2" key="1">
    <citation type="submission" date="2020-11" db="EMBL/GenBank/DDBJ databases">
        <title>Whole-genome analyses of Nonomuraea sp. K274.</title>
        <authorList>
            <person name="Veyisoglu A."/>
        </authorList>
    </citation>
    <scope>NUCLEOTIDE SEQUENCE</scope>
    <source>
        <strain evidence="2">K274</strain>
    </source>
</reference>
<accession>A0A931A9Z9</accession>
<dbReference type="GO" id="GO:0005524">
    <property type="term" value="F:ATP binding"/>
    <property type="evidence" value="ECO:0007669"/>
    <property type="project" value="InterPro"/>
</dbReference>
<protein>
    <submittedName>
        <fullName evidence="2">ATP-dependent helicase</fullName>
    </submittedName>
</protein>
<keyword evidence="3" id="KW-1185">Reference proteome</keyword>
<dbReference type="RefSeq" id="WP_195896322.1">
    <property type="nucleotide sequence ID" value="NZ_JADOGI010000043.1"/>
</dbReference>
<dbReference type="GO" id="GO:0003677">
    <property type="term" value="F:DNA binding"/>
    <property type="evidence" value="ECO:0007669"/>
    <property type="project" value="InterPro"/>
</dbReference>
<dbReference type="Proteomes" id="UP000605361">
    <property type="component" value="Unassembled WGS sequence"/>
</dbReference>
<keyword evidence="2" id="KW-0378">Hydrolase</keyword>
<gene>
    <name evidence="2" type="ORF">ITP53_16785</name>
</gene>
<dbReference type="InterPro" id="IPR027417">
    <property type="entry name" value="P-loop_NTPase"/>
</dbReference>
<feature type="region of interest" description="Disordered" evidence="1">
    <location>
        <begin position="1"/>
        <end position="20"/>
    </location>
</feature>
<keyword evidence="2" id="KW-0547">Nucleotide-binding</keyword>
<evidence type="ECO:0000313" key="2">
    <source>
        <dbReference type="EMBL" id="MBF8187359.1"/>
    </source>
</evidence>
<name>A0A931A9Z9_9ACTN</name>
<sequence length="625" mass="67989">MFTQPATYTEPPVHAPATPAPVKFEHAPTVEQAAILDAASTGSPLVIEAGAGTGKTSTLKMVAASRPQHRMLYLAYNRAIANDAAASFPPNVDCRTAHSLAFRAVGHQFKHRLNGPRLPAREVARFLQIPAVLDLGAHALTSVKVARIVMDTVARFCHSDDVEVYTTHVPDVPGLSPEAASALRFDVVPFARRAWEDLTSLDGKLKFEHDHYLKIWALTRPVLPYGTVLLDEAQDANPVIARIVEAQQAQQILVGDQAQAIYGWRGAVDAMEDFAGERFQLSQSFRFGQRIADQANEYLELLSAPLRLTGNPAKDSRLDRVDQPNAVLCRTNAGAVGQAMAALGSGLRPALVGGGDDIRNLARACQDLRNGRGTEHPELMAFSSWAEVQEYAEHDAGGADLKTLVKLVDGHGPEAIIRIVDQLVDESNADVVISTAHRAKGREWDTVRLAADWSEPYDAEGRLDRAEAMLTYVAVTRAELVLDCRALPTQAGIHSSAEDGALIPILRAAPDQFYEDALTPGPEPISTDLPAELVGWLTYAKDAADHEKGWKAVKEAAQQKVKDWLVERGLDEATVNGRPAVTYRESAPGGQLNGKSLKKDHPDIYAAYYEPKNASRPFNLTGEWK</sequence>
<organism evidence="2 3">
    <name type="scientific">Nonomuraea cypriaca</name>
    <dbReference type="NCBI Taxonomy" id="1187855"/>
    <lineage>
        <taxon>Bacteria</taxon>
        <taxon>Bacillati</taxon>
        <taxon>Actinomycetota</taxon>
        <taxon>Actinomycetes</taxon>
        <taxon>Streptosporangiales</taxon>
        <taxon>Streptosporangiaceae</taxon>
        <taxon>Nonomuraea</taxon>
    </lineage>
</organism>
<dbReference type="GO" id="GO:0043138">
    <property type="term" value="F:3'-5' DNA helicase activity"/>
    <property type="evidence" value="ECO:0007669"/>
    <property type="project" value="TreeGrafter"/>
</dbReference>
<keyword evidence="2" id="KW-0067">ATP-binding</keyword>
<dbReference type="SUPFAM" id="SSF52540">
    <property type="entry name" value="P-loop containing nucleoside triphosphate hydrolases"/>
    <property type="match status" value="1"/>
</dbReference>
<dbReference type="GO" id="GO:0031297">
    <property type="term" value="P:replication fork processing"/>
    <property type="evidence" value="ECO:0007669"/>
    <property type="project" value="TreeGrafter"/>
</dbReference>
<dbReference type="PANTHER" id="PTHR11070">
    <property type="entry name" value="UVRD / RECB / PCRA DNA HELICASE FAMILY MEMBER"/>
    <property type="match status" value="1"/>
</dbReference>
<dbReference type="Pfam" id="PF13245">
    <property type="entry name" value="AAA_19"/>
    <property type="match status" value="1"/>
</dbReference>
<evidence type="ECO:0000313" key="3">
    <source>
        <dbReference type="Proteomes" id="UP000605361"/>
    </source>
</evidence>
<dbReference type="Gene3D" id="3.40.50.300">
    <property type="entry name" value="P-loop containing nucleotide triphosphate hydrolases"/>
    <property type="match status" value="2"/>
</dbReference>